<dbReference type="RefSeq" id="WP_133589800.1">
    <property type="nucleotide sequence ID" value="NZ_CP037953.1"/>
</dbReference>
<dbReference type="InterPro" id="IPR002758">
    <property type="entry name" value="Cation_antiport_E"/>
</dbReference>
<evidence type="ECO:0000256" key="2">
    <source>
        <dbReference type="ARBA" id="ARBA00006228"/>
    </source>
</evidence>
<dbReference type="PIRSF" id="PIRSF019239">
    <property type="entry name" value="MrpE"/>
    <property type="match status" value="1"/>
</dbReference>
<dbReference type="GO" id="GO:0005886">
    <property type="term" value="C:plasma membrane"/>
    <property type="evidence" value="ECO:0007669"/>
    <property type="project" value="UniProtKB-SubCell"/>
</dbReference>
<dbReference type="GO" id="GO:0008324">
    <property type="term" value="F:monoatomic cation transmembrane transporter activity"/>
    <property type="evidence" value="ECO:0007669"/>
    <property type="project" value="InterPro"/>
</dbReference>
<comment type="subcellular location">
    <subcellularLocation>
        <location evidence="1">Cell membrane</location>
        <topology evidence="1">Multi-pass membrane protein</topology>
    </subcellularLocation>
</comment>
<keyword evidence="5 7" id="KW-1133">Transmembrane helix</keyword>
<dbReference type="PROSITE" id="PS51257">
    <property type="entry name" value="PROKAR_LIPOPROTEIN"/>
    <property type="match status" value="1"/>
</dbReference>
<sequence length="157" mass="18029">MKRSIALYLTLFLAWLLWSGIYQPLLISLGLGSCLLVVLIMRHLRAVDDESVPLEVLRRILWYWAWLLKEIIQANIQVIRIVIDPKLPISPQVIELHTGSRSEMLNVIYGNSITLTPGSTTIDLQEDTLLVHCLTEEGAQQLQAEQMLRHVKKLEHR</sequence>
<evidence type="ECO:0000256" key="1">
    <source>
        <dbReference type="ARBA" id="ARBA00004651"/>
    </source>
</evidence>
<evidence type="ECO:0000313" key="8">
    <source>
        <dbReference type="EMBL" id="TDQ48649.1"/>
    </source>
</evidence>
<comment type="similarity">
    <text evidence="2">Belongs to the CPA3 antiporters (TC 2.A.63) subunit E family.</text>
</comment>
<keyword evidence="9" id="KW-1185">Reference proteome</keyword>
<evidence type="ECO:0000256" key="5">
    <source>
        <dbReference type="ARBA" id="ARBA00022989"/>
    </source>
</evidence>
<keyword evidence="4 7" id="KW-0812">Transmembrane</keyword>
<dbReference type="PANTHER" id="PTHR34584">
    <property type="entry name" value="NA(+)/H(+) ANTIPORTER SUBUNIT E1"/>
    <property type="match status" value="1"/>
</dbReference>
<reference evidence="8 9" key="1">
    <citation type="submission" date="2019-03" db="EMBL/GenBank/DDBJ databases">
        <title>Genomic Encyclopedia of Type Strains, Phase IV (KMG-IV): sequencing the most valuable type-strain genomes for metagenomic binning, comparative biology and taxonomic classification.</title>
        <authorList>
            <person name="Goeker M."/>
        </authorList>
    </citation>
    <scope>NUCLEOTIDE SEQUENCE [LARGE SCALE GENOMIC DNA]</scope>
    <source>
        <strain evidence="8 9">DSM 103792</strain>
    </source>
</reference>
<proteinExistence type="inferred from homology"/>
<dbReference type="OrthoDB" id="9807187at2"/>
<organism evidence="8 9">
    <name type="scientific">Permianibacter aggregans</name>
    <dbReference type="NCBI Taxonomy" id="1510150"/>
    <lineage>
        <taxon>Bacteria</taxon>
        <taxon>Pseudomonadati</taxon>
        <taxon>Pseudomonadota</taxon>
        <taxon>Gammaproteobacteria</taxon>
        <taxon>Pseudomonadales</taxon>
        <taxon>Pseudomonadaceae</taxon>
        <taxon>Permianibacter</taxon>
    </lineage>
</organism>
<dbReference type="AlphaFoldDB" id="A0A4R6US94"/>
<accession>A0A4R6US94</accession>
<evidence type="ECO:0000313" key="9">
    <source>
        <dbReference type="Proteomes" id="UP000295375"/>
    </source>
</evidence>
<evidence type="ECO:0000256" key="4">
    <source>
        <dbReference type="ARBA" id="ARBA00022692"/>
    </source>
</evidence>
<dbReference type="Pfam" id="PF01899">
    <property type="entry name" value="MNHE"/>
    <property type="match status" value="1"/>
</dbReference>
<dbReference type="Proteomes" id="UP000295375">
    <property type="component" value="Unassembled WGS sequence"/>
</dbReference>
<dbReference type="PANTHER" id="PTHR34584:SF1">
    <property type="entry name" value="NA(+)_H(+) ANTIPORTER SUBUNIT E1"/>
    <property type="match status" value="1"/>
</dbReference>
<gene>
    <name evidence="8" type="ORF">EV696_10689</name>
</gene>
<evidence type="ECO:0000256" key="7">
    <source>
        <dbReference type="SAM" id="Phobius"/>
    </source>
</evidence>
<keyword evidence="6 7" id="KW-0472">Membrane</keyword>
<feature type="transmembrane region" description="Helical" evidence="7">
    <location>
        <begin position="12"/>
        <end position="41"/>
    </location>
</feature>
<name>A0A4R6US94_9GAMM</name>
<evidence type="ECO:0000256" key="6">
    <source>
        <dbReference type="ARBA" id="ARBA00023136"/>
    </source>
</evidence>
<evidence type="ECO:0000256" key="3">
    <source>
        <dbReference type="ARBA" id="ARBA00022475"/>
    </source>
</evidence>
<protein>
    <submittedName>
        <fullName evidence="8">Multisubunit sodium/proton antiporter MrpE subunit</fullName>
    </submittedName>
</protein>
<dbReference type="EMBL" id="SNYM01000006">
    <property type="protein sequence ID" value="TDQ48649.1"/>
    <property type="molecule type" value="Genomic_DNA"/>
</dbReference>
<keyword evidence="3" id="KW-1003">Cell membrane</keyword>
<comment type="caution">
    <text evidence="8">The sequence shown here is derived from an EMBL/GenBank/DDBJ whole genome shotgun (WGS) entry which is preliminary data.</text>
</comment>